<name>A0A7S4BNB3_CHRCT</name>
<evidence type="ECO:0000256" key="1">
    <source>
        <dbReference type="SAM" id="Coils"/>
    </source>
</evidence>
<dbReference type="Gene3D" id="2.60.40.150">
    <property type="entry name" value="C2 domain"/>
    <property type="match status" value="1"/>
</dbReference>
<feature type="region of interest" description="Disordered" evidence="2">
    <location>
        <begin position="473"/>
        <end position="492"/>
    </location>
</feature>
<dbReference type="AlphaFoldDB" id="A0A7S4BNB3"/>
<keyword evidence="1" id="KW-0175">Coiled coil</keyword>
<gene>
    <name evidence="4" type="ORF">PCAR00345_LOCUS24041</name>
</gene>
<reference evidence="4" key="1">
    <citation type="submission" date="2021-01" db="EMBL/GenBank/DDBJ databases">
        <authorList>
            <person name="Corre E."/>
            <person name="Pelletier E."/>
            <person name="Niang G."/>
            <person name="Scheremetjew M."/>
            <person name="Finn R."/>
            <person name="Kale V."/>
            <person name="Holt S."/>
            <person name="Cochrane G."/>
            <person name="Meng A."/>
            <person name="Brown T."/>
            <person name="Cohen L."/>
        </authorList>
    </citation>
    <scope>NUCLEOTIDE SEQUENCE</scope>
    <source>
        <strain evidence="4">CCMP645</strain>
    </source>
</reference>
<feature type="region of interest" description="Disordered" evidence="2">
    <location>
        <begin position="337"/>
        <end position="357"/>
    </location>
</feature>
<dbReference type="EMBL" id="HBIZ01037683">
    <property type="protein sequence ID" value="CAE0771429.1"/>
    <property type="molecule type" value="Transcribed_RNA"/>
</dbReference>
<feature type="compositionally biased region" description="Low complexity" evidence="2">
    <location>
        <begin position="171"/>
        <end position="182"/>
    </location>
</feature>
<dbReference type="Pfam" id="PF02889">
    <property type="entry name" value="Sec63"/>
    <property type="match status" value="1"/>
</dbReference>
<dbReference type="InterPro" id="IPR035892">
    <property type="entry name" value="C2_domain_sf"/>
</dbReference>
<feature type="region of interest" description="Disordered" evidence="2">
    <location>
        <begin position="161"/>
        <end position="182"/>
    </location>
</feature>
<organism evidence="4">
    <name type="scientific">Chrysotila carterae</name>
    <name type="common">Marine alga</name>
    <name type="synonym">Syracosphaera carterae</name>
    <dbReference type="NCBI Taxonomy" id="13221"/>
    <lineage>
        <taxon>Eukaryota</taxon>
        <taxon>Haptista</taxon>
        <taxon>Haptophyta</taxon>
        <taxon>Prymnesiophyceae</taxon>
        <taxon>Isochrysidales</taxon>
        <taxon>Isochrysidaceae</taxon>
        <taxon>Chrysotila</taxon>
    </lineage>
</organism>
<dbReference type="InterPro" id="IPR004179">
    <property type="entry name" value="Sec63-dom"/>
</dbReference>
<proteinExistence type="predicted"/>
<feature type="domain" description="SEC63" evidence="3">
    <location>
        <begin position="241"/>
        <end position="374"/>
    </location>
</feature>
<evidence type="ECO:0000256" key="2">
    <source>
        <dbReference type="SAM" id="MobiDB-lite"/>
    </source>
</evidence>
<protein>
    <recommendedName>
        <fullName evidence="3">SEC63 domain-containing protein</fullName>
    </recommendedName>
</protein>
<feature type="coiled-coil region" evidence="1">
    <location>
        <begin position="40"/>
        <end position="67"/>
    </location>
</feature>
<evidence type="ECO:0000313" key="4">
    <source>
        <dbReference type="EMBL" id="CAE0771429.1"/>
    </source>
</evidence>
<sequence>MAQTAANETKDEAGSRFLEALQRVAGLTDMSEASVTAAIAKLTPEQRQQLQAEADEAKRELFEKEEKKEDREVYLKTMSQQAEQAGMPGTADVEFMSKKISAFMQTSSEQPPPMLLLEAVAASPYLLKDALAELRDADAPKVAATELDAIEAALSAIGASGWAKPKAPPKNGSKNGANGAGNNAGNNAATGVASAGAAARPPVVRRTLLLLCLHLYQEQIPGGLEQREPSTAQAAIGAVIKARRLLDATLSAALQRGWVKAVLAGTELQAMLSIGVWSHEEDECREVCRRKLVAFGLKPPRLTLRCSAPDVRPGRPVPVKVTVTRGHAHTADEMAAAAAAEQSATNGTNDGADKPQQQVKRENWWLIAESVKSKGSSKYPSDAPILHNHLVAYQPLSAPLNVTTMEAELDVESPGTPGDYTVIVHVRSCGMVGVDVKRKITFTVKPERPPSKASLANTASQLAEFNKELPGFGSQIGGLDDPNKFGSEIPQF</sequence>
<evidence type="ECO:0000259" key="3">
    <source>
        <dbReference type="Pfam" id="PF02889"/>
    </source>
</evidence>
<accession>A0A7S4BNB3</accession>